<comment type="similarity">
    <text evidence="2">Belongs to the binding-protein-dependent transport system permease family. HisMQ subfamily.</text>
</comment>
<dbReference type="EMBL" id="CP009110">
    <property type="protein sequence ID" value="AIJ26500.1"/>
    <property type="molecule type" value="Genomic_DNA"/>
</dbReference>
<gene>
    <name evidence="11" type="ORF">AMETH_6408</name>
</gene>
<dbReference type="GO" id="GO:0022857">
    <property type="term" value="F:transmembrane transporter activity"/>
    <property type="evidence" value="ECO:0007669"/>
    <property type="project" value="InterPro"/>
</dbReference>
<evidence type="ECO:0000256" key="8">
    <source>
        <dbReference type="ARBA" id="ARBA00023136"/>
    </source>
</evidence>
<evidence type="ECO:0000259" key="10">
    <source>
        <dbReference type="PROSITE" id="PS50928"/>
    </source>
</evidence>
<keyword evidence="7 9" id="KW-1133">Transmembrane helix</keyword>
<sequence>MTRWGDHLGEFAEGALSTVLLTVFSAAGAVVLAVVITAFRICPVRPLRAFGTGYVELFQNIPLAVWLVLFVFGLPTVGIRFELFTTAILATALYMASYYAETLRAGVNGVERGQAEAARALGLGFGQSLSAVVLPQALRTIIQPLGNVTIQLLMNTALAAAVGVVELTEATNRVNLALAEPLPLYIGAGVCYAVLALVISTGAGVLDRKLAIPR</sequence>
<feature type="transmembrane region" description="Helical" evidence="9">
    <location>
        <begin position="54"/>
        <end position="75"/>
    </location>
</feature>
<evidence type="ECO:0000256" key="4">
    <source>
        <dbReference type="ARBA" id="ARBA00022475"/>
    </source>
</evidence>
<dbReference type="PROSITE" id="PS50928">
    <property type="entry name" value="ABC_TM1"/>
    <property type="match status" value="1"/>
</dbReference>
<dbReference type="InterPro" id="IPR000515">
    <property type="entry name" value="MetI-like"/>
</dbReference>
<comment type="subcellular location">
    <subcellularLocation>
        <location evidence="1 9">Cell membrane</location>
        <topology evidence="1 9">Multi-pass membrane protein</topology>
    </subcellularLocation>
</comment>
<evidence type="ECO:0000256" key="3">
    <source>
        <dbReference type="ARBA" id="ARBA00022448"/>
    </source>
</evidence>
<dbReference type="HOGENOM" id="CLU_019602_1_0_11"/>
<evidence type="ECO:0000256" key="9">
    <source>
        <dbReference type="RuleBase" id="RU363032"/>
    </source>
</evidence>
<keyword evidence="8 9" id="KW-0472">Membrane</keyword>
<reference evidence="11 12" key="1">
    <citation type="submission" date="2014-07" db="EMBL/GenBank/DDBJ databases">
        <title>Whole Genome Sequence of the Amycolatopsis methanolica 239.</title>
        <authorList>
            <person name="Tang B."/>
        </authorList>
    </citation>
    <scope>NUCLEOTIDE SEQUENCE [LARGE SCALE GENOMIC DNA]</scope>
    <source>
        <strain evidence="11 12">239</strain>
    </source>
</reference>
<dbReference type="CDD" id="cd06261">
    <property type="entry name" value="TM_PBP2"/>
    <property type="match status" value="1"/>
</dbReference>
<dbReference type="PANTHER" id="PTHR30614:SF37">
    <property type="entry name" value="AMINO-ACID ABC TRANSPORTER PERMEASE PROTEIN YHDX-RELATED"/>
    <property type="match status" value="1"/>
</dbReference>
<dbReference type="PANTHER" id="PTHR30614">
    <property type="entry name" value="MEMBRANE COMPONENT OF AMINO ACID ABC TRANSPORTER"/>
    <property type="match status" value="1"/>
</dbReference>
<keyword evidence="5 9" id="KW-0812">Transmembrane</keyword>
<dbReference type="KEGG" id="amq:AMETH_6408"/>
<dbReference type="Gene3D" id="1.10.3720.10">
    <property type="entry name" value="MetI-like"/>
    <property type="match status" value="1"/>
</dbReference>
<keyword evidence="12" id="KW-1185">Reference proteome</keyword>
<keyword evidence="4" id="KW-1003">Cell membrane</keyword>
<feature type="domain" description="ABC transmembrane type-1" evidence="10">
    <location>
        <begin position="15"/>
        <end position="203"/>
    </location>
</feature>
<keyword evidence="3 9" id="KW-0813">Transport</keyword>
<evidence type="ECO:0000313" key="11">
    <source>
        <dbReference type="EMBL" id="AIJ26500.1"/>
    </source>
</evidence>
<evidence type="ECO:0000313" key="12">
    <source>
        <dbReference type="Proteomes" id="UP000062973"/>
    </source>
</evidence>
<dbReference type="eggNOG" id="COG0765">
    <property type="taxonomic scope" value="Bacteria"/>
</dbReference>
<dbReference type="SUPFAM" id="SSF161098">
    <property type="entry name" value="MetI-like"/>
    <property type="match status" value="1"/>
</dbReference>
<evidence type="ECO:0000256" key="2">
    <source>
        <dbReference type="ARBA" id="ARBA00010072"/>
    </source>
</evidence>
<evidence type="ECO:0000256" key="7">
    <source>
        <dbReference type="ARBA" id="ARBA00022989"/>
    </source>
</evidence>
<dbReference type="InterPro" id="IPR035906">
    <property type="entry name" value="MetI-like_sf"/>
</dbReference>
<keyword evidence="6" id="KW-0029">Amino-acid transport</keyword>
<dbReference type="AlphaFoldDB" id="A0A076N6M7"/>
<dbReference type="Proteomes" id="UP000062973">
    <property type="component" value="Chromosome"/>
</dbReference>
<organism evidence="11 12">
    <name type="scientific">Amycolatopsis methanolica 239</name>
    <dbReference type="NCBI Taxonomy" id="1068978"/>
    <lineage>
        <taxon>Bacteria</taxon>
        <taxon>Bacillati</taxon>
        <taxon>Actinomycetota</taxon>
        <taxon>Actinomycetes</taxon>
        <taxon>Pseudonocardiales</taxon>
        <taxon>Pseudonocardiaceae</taxon>
        <taxon>Amycolatopsis</taxon>
        <taxon>Amycolatopsis methanolica group</taxon>
    </lineage>
</organism>
<dbReference type="NCBIfam" id="TIGR01726">
    <property type="entry name" value="HEQRo_perm_3TM"/>
    <property type="match status" value="1"/>
</dbReference>
<dbReference type="GO" id="GO:0006865">
    <property type="term" value="P:amino acid transport"/>
    <property type="evidence" value="ECO:0007669"/>
    <property type="project" value="UniProtKB-KW"/>
</dbReference>
<evidence type="ECO:0000256" key="6">
    <source>
        <dbReference type="ARBA" id="ARBA00022970"/>
    </source>
</evidence>
<dbReference type="STRING" id="1068978.AMETH_6408"/>
<evidence type="ECO:0000256" key="1">
    <source>
        <dbReference type="ARBA" id="ARBA00004651"/>
    </source>
</evidence>
<dbReference type="Pfam" id="PF00528">
    <property type="entry name" value="BPD_transp_1"/>
    <property type="match status" value="1"/>
</dbReference>
<dbReference type="OrthoDB" id="3181282at2"/>
<proteinExistence type="inferred from homology"/>
<dbReference type="RefSeq" id="WP_017985277.1">
    <property type="nucleotide sequence ID" value="NZ_AQUL01000001.1"/>
</dbReference>
<dbReference type="PATRIC" id="fig|1068978.7.peg.6886"/>
<feature type="transmembrane region" description="Helical" evidence="9">
    <location>
        <begin position="81"/>
        <end position="100"/>
    </location>
</feature>
<feature type="transmembrane region" description="Helical" evidence="9">
    <location>
        <begin position="20"/>
        <end position="42"/>
    </location>
</feature>
<dbReference type="InterPro" id="IPR010065">
    <property type="entry name" value="AA_ABC_transptr_permease_3TM"/>
</dbReference>
<protein>
    <submittedName>
        <fullName evidence="11">Binding-protein-dependent transporter inner membrane component</fullName>
    </submittedName>
</protein>
<evidence type="ECO:0000256" key="5">
    <source>
        <dbReference type="ARBA" id="ARBA00022692"/>
    </source>
</evidence>
<name>A0A076N6M7_AMYME</name>
<dbReference type="InterPro" id="IPR043429">
    <property type="entry name" value="ArtM/GltK/GlnP/TcyL/YhdX-like"/>
</dbReference>
<feature type="transmembrane region" description="Helical" evidence="9">
    <location>
        <begin position="185"/>
        <end position="206"/>
    </location>
</feature>
<accession>A0A076N6M7</accession>
<dbReference type="GO" id="GO:0043190">
    <property type="term" value="C:ATP-binding cassette (ABC) transporter complex"/>
    <property type="evidence" value="ECO:0007669"/>
    <property type="project" value="InterPro"/>
</dbReference>